<dbReference type="RefSeq" id="WP_121102533.1">
    <property type="nucleotide sequence ID" value="NZ_RBII01000002.1"/>
</dbReference>
<dbReference type="AlphaFoldDB" id="A0A420WF76"/>
<dbReference type="SUPFAM" id="SSF49452">
    <property type="entry name" value="Starch-binding domain-like"/>
    <property type="match status" value="1"/>
</dbReference>
<proteinExistence type="predicted"/>
<evidence type="ECO:0000259" key="6">
    <source>
        <dbReference type="Pfam" id="PF14905"/>
    </source>
</evidence>
<dbReference type="InParanoid" id="A0A420WF76"/>
<evidence type="ECO:0000259" key="5">
    <source>
        <dbReference type="Pfam" id="PF07715"/>
    </source>
</evidence>
<dbReference type="Gene3D" id="2.170.130.10">
    <property type="entry name" value="TonB-dependent receptor, plug domain"/>
    <property type="match status" value="1"/>
</dbReference>
<dbReference type="InterPro" id="IPR036942">
    <property type="entry name" value="Beta-barrel_TonB_sf"/>
</dbReference>
<evidence type="ECO:0000256" key="2">
    <source>
        <dbReference type="ARBA" id="ARBA00023136"/>
    </source>
</evidence>
<reference evidence="7 8" key="1">
    <citation type="submission" date="2018-10" db="EMBL/GenBank/DDBJ databases">
        <title>Genomic Encyclopedia of Type Strains, Phase IV (KMG-IV): sequencing the most valuable type-strain genomes for metagenomic binning, comparative biology and taxonomic classification.</title>
        <authorList>
            <person name="Goeker M."/>
        </authorList>
    </citation>
    <scope>NUCLEOTIDE SEQUENCE [LARGE SCALE GENOMIC DNA]</scope>
    <source>
        <strain evidence="7 8">DSM 22008</strain>
    </source>
</reference>
<feature type="domain" description="TonB-dependent receptor plug" evidence="5">
    <location>
        <begin position="255"/>
        <end position="348"/>
    </location>
</feature>
<dbReference type="OrthoDB" id="5476657at2"/>
<dbReference type="InterPro" id="IPR037066">
    <property type="entry name" value="Plug_dom_sf"/>
</dbReference>
<evidence type="ECO:0000256" key="4">
    <source>
        <dbReference type="SAM" id="SignalP"/>
    </source>
</evidence>
<dbReference type="Pfam" id="PF07715">
    <property type="entry name" value="Plug"/>
    <property type="match status" value="1"/>
</dbReference>
<dbReference type="InterPro" id="IPR010104">
    <property type="entry name" value="TonB_rcpt_bac"/>
</dbReference>
<evidence type="ECO:0000256" key="3">
    <source>
        <dbReference type="ARBA" id="ARBA00023237"/>
    </source>
</evidence>
<keyword evidence="7" id="KW-0675">Receptor</keyword>
<keyword evidence="2" id="KW-0472">Membrane</keyword>
<comment type="caution">
    <text evidence="7">The sequence shown here is derived from an EMBL/GenBank/DDBJ whole genome shotgun (WGS) entry which is preliminary data.</text>
</comment>
<feature type="signal peptide" evidence="4">
    <location>
        <begin position="1"/>
        <end position="28"/>
    </location>
</feature>
<gene>
    <name evidence="7" type="ORF">DES40_2444</name>
</gene>
<name>A0A420WF76_9PROT</name>
<dbReference type="Pfam" id="PF13620">
    <property type="entry name" value="CarboxypepD_reg"/>
    <property type="match status" value="1"/>
</dbReference>
<dbReference type="GO" id="GO:0030246">
    <property type="term" value="F:carbohydrate binding"/>
    <property type="evidence" value="ECO:0007669"/>
    <property type="project" value="InterPro"/>
</dbReference>
<feature type="chain" id="PRO_5019080630" evidence="4">
    <location>
        <begin position="29"/>
        <end position="1211"/>
    </location>
</feature>
<dbReference type="PANTHER" id="PTHR40980">
    <property type="entry name" value="PLUG DOMAIN-CONTAINING PROTEIN"/>
    <property type="match status" value="1"/>
</dbReference>
<dbReference type="PANTHER" id="PTHR40980:SF4">
    <property type="entry name" value="TONB-DEPENDENT RECEPTOR-LIKE BETA-BARREL DOMAIN-CONTAINING PROTEIN"/>
    <property type="match status" value="1"/>
</dbReference>
<feature type="domain" description="Outer membrane protein beta-barrel" evidence="6">
    <location>
        <begin position="783"/>
        <end position="1081"/>
    </location>
</feature>
<dbReference type="Gene3D" id="3.55.50.30">
    <property type="match status" value="1"/>
</dbReference>
<comment type="subcellular location">
    <subcellularLocation>
        <location evidence="1">Cell outer membrane</location>
    </subcellularLocation>
</comment>
<evidence type="ECO:0000313" key="7">
    <source>
        <dbReference type="EMBL" id="RKQ69640.1"/>
    </source>
</evidence>
<dbReference type="Proteomes" id="UP000282211">
    <property type="component" value="Unassembled WGS sequence"/>
</dbReference>
<evidence type="ECO:0000256" key="1">
    <source>
        <dbReference type="ARBA" id="ARBA00004442"/>
    </source>
</evidence>
<protein>
    <submittedName>
        <fullName evidence="7">TonB-dependent receptor</fullName>
    </submittedName>
</protein>
<dbReference type="GO" id="GO:0009279">
    <property type="term" value="C:cell outer membrane"/>
    <property type="evidence" value="ECO:0007669"/>
    <property type="project" value="UniProtKB-SubCell"/>
</dbReference>
<evidence type="ECO:0000313" key="8">
    <source>
        <dbReference type="Proteomes" id="UP000282211"/>
    </source>
</evidence>
<dbReference type="EMBL" id="RBII01000002">
    <property type="protein sequence ID" value="RKQ69640.1"/>
    <property type="molecule type" value="Genomic_DNA"/>
</dbReference>
<dbReference type="Gene3D" id="2.60.40.1120">
    <property type="entry name" value="Carboxypeptidase-like, regulatory domain"/>
    <property type="match status" value="1"/>
</dbReference>
<dbReference type="InterPro" id="IPR013784">
    <property type="entry name" value="Carb-bd-like_fold"/>
</dbReference>
<dbReference type="InterPro" id="IPR041700">
    <property type="entry name" value="OMP_b-brl_3"/>
</dbReference>
<organism evidence="7 8">
    <name type="scientific">Litorimonas taeanensis</name>
    <dbReference type="NCBI Taxonomy" id="568099"/>
    <lineage>
        <taxon>Bacteria</taxon>
        <taxon>Pseudomonadati</taxon>
        <taxon>Pseudomonadota</taxon>
        <taxon>Alphaproteobacteria</taxon>
        <taxon>Maricaulales</taxon>
        <taxon>Robiginitomaculaceae</taxon>
    </lineage>
</organism>
<dbReference type="Gene3D" id="2.40.170.20">
    <property type="entry name" value="TonB-dependent receptor, beta-barrel domain"/>
    <property type="match status" value="1"/>
</dbReference>
<dbReference type="SUPFAM" id="SSF56935">
    <property type="entry name" value="Porins"/>
    <property type="match status" value="1"/>
</dbReference>
<dbReference type="Pfam" id="PF14905">
    <property type="entry name" value="OMP_b-brl_3"/>
    <property type="match status" value="1"/>
</dbReference>
<accession>A0A420WF76</accession>
<keyword evidence="8" id="KW-1185">Reference proteome</keyword>
<dbReference type="InterPro" id="IPR012910">
    <property type="entry name" value="Plug_dom"/>
</dbReference>
<sequence length="1211" mass="132210">MTSVKNRSLKSGLICGAALFVLAMPVYAQPSVTVQKDLSEVLNNFATESNVEILFSPGLVKKRIAAEESYTGQPRESLSKILSGTGLSFEEPSPDVFIITEAATQPTPRQTIKESKTATKSATVTKSAQVQDGGAEPTVVSTDVPYRVDLEATPGVISGQVKDRISGQSLAGAIVLLEGSGRTTSTDSRGFYRFATAPVGEYKISVNYLGSEFQARQIAVQPGQAVTQNFSLGNALEELVVYGNRSSLQQALNQQRSASNSSTVVSSDLMGSFPAETISEALRRVSGVTFTRDAESGEGDRISVRGFNSQAINVQLNGIDLQGTGTDRSIDLSGFLTDNIKQVTIQKSLLPSQEATGSGGLVEIETRSGLDYGEKYFSVGLEREQSFAGGFGDEFEISGTGAYQLTDNFGVSATVQYRDTNAQNYDLNTLQTITPVLPAGFTSAFTLPESFNYPFDAAIDQPLYTGGNYFSRVRDESNLTMSLNFAYDWADHTRLRLDLQNIESDAEFSTSRTTASYLTSATDMPVPELGDEVRRRTYIRAFRPTLGIADTAENLKNRTLSFRGETDIDDWEFDYKFGISKVEKDRLSISSTFLSDINSDIDNLVDPNFAIYTPDDNAAMTPRLVGGGVGFASNGAPLLNLSSAGQSYLVDPASYYMTFASLADAKDTTDSYVLELDARKYFNNSVLDYIEVGGKYDDRKRSNSDDVLSTTNLTNYQTYSRIIGRNTYLADINANAFGIGDLSDIGVAGAGVPFITPGTGSTFIDGIANLIEDDPNTAENEARFTFTDRRDASPIDVAGAQSPALITEKIFAGYVESKAIVGDFELVGGVRYQREERTGTAISTPSIRLDEPGFSNVPRETFIAAGLIDFVDTASVQETWTPSVIANYRPSDEMVVRGAYFRSTVHPGIEKIARPQTVLLDLRPDFARATIREPNPNLDPSTTDNFDLDFSYYFQDNPGLIRLGVFYKKISNNFTSTLLADEATGDDLRQRVLDILSPLTAIDPALTALPENAEYFLQQPRNGEGGDIYGFEAELIRQLDFMPQSWPSFIENFSVLGNVTYTKSSFNELESARDDDGNIFTLTLEDRPMIGQSEWAGNASLRYEDGPFSGSVIYTYQSASATSYDEFNLNGITPEFDTLDLRLSYTLQASGNRPMMVFFAEGDDLLTSADEADIRAGIGSQFGDGDVDYFFPTSRQFNGGRRFTVGARMTF</sequence>
<dbReference type="NCBIfam" id="TIGR01782">
    <property type="entry name" value="TonB-Xanth-Caul"/>
    <property type="match status" value="1"/>
</dbReference>
<keyword evidence="4" id="KW-0732">Signal</keyword>
<keyword evidence="3" id="KW-0998">Cell outer membrane</keyword>